<dbReference type="GO" id="GO:0005524">
    <property type="term" value="F:ATP binding"/>
    <property type="evidence" value="ECO:0007669"/>
    <property type="project" value="UniProtKB-KW"/>
</dbReference>
<dbReference type="Proteomes" id="UP000297982">
    <property type="component" value="Unassembled WGS sequence"/>
</dbReference>
<protein>
    <submittedName>
        <fullName evidence="1">ATP-binding protein</fullName>
    </submittedName>
</protein>
<name>A0A4Z0H4V8_9BACI</name>
<reference evidence="1 2" key="1">
    <citation type="journal article" date="2003" name="Int. J. Syst. Evol. Microbiol.">
        <title>Halobacillus salinus sp. nov., isolated from a salt lake on the coast of the East Sea in Korea.</title>
        <authorList>
            <person name="Yoon J.H."/>
            <person name="Kang K.H."/>
            <person name="Park Y.H."/>
        </authorList>
    </citation>
    <scope>NUCLEOTIDE SEQUENCE [LARGE SCALE GENOMIC DNA]</scope>
    <source>
        <strain evidence="1 2">HSL-3</strain>
    </source>
</reference>
<dbReference type="EMBL" id="SRJC01000001">
    <property type="protein sequence ID" value="TGB04954.1"/>
    <property type="molecule type" value="Genomic_DNA"/>
</dbReference>
<dbReference type="SUPFAM" id="SSF52540">
    <property type="entry name" value="P-loop containing nucleoside triphosphate hydrolases"/>
    <property type="match status" value="1"/>
</dbReference>
<sequence length="188" mass="21576">MRRLAILTVGKTHSGKSTFAKLLEKELPNSLVVDQDNHAAFINSHYEKLQPKTGPNTLKHAISKLIVDYAKETTDMHMIACSANRTRAGRKYLLETIYPRSEFVRIIVHFDIPDDILKERVLESQRSTGIFRGEFTSFEEVLKRQQSESESKEVVDPVVGEADYLFVIKQNDELESVIKQITHISKRF</sequence>
<keyword evidence="1" id="KW-0547">Nucleotide-binding</keyword>
<evidence type="ECO:0000313" key="2">
    <source>
        <dbReference type="Proteomes" id="UP000297982"/>
    </source>
</evidence>
<dbReference type="AlphaFoldDB" id="A0A4Z0H4V8"/>
<organism evidence="1 2">
    <name type="scientific">Halobacillus salinus</name>
    <dbReference type="NCBI Taxonomy" id="192814"/>
    <lineage>
        <taxon>Bacteria</taxon>
        <taxon>Bacillati</taxon>
        <taxon>Bacillota</taxon>
        <taxon>Bacilli</taxon>
        <taxon>Bacillales</taxon>
        <taxon>Bacillaceae</taxon>
        <taxon>Halobacillus</taxon>
    </lineage>
</organism>
<dbReference type="Pfam" id="PF13671">
    <property type="entry name" value="AAA_33"/>
    <property type="match status" value="1"/>
</dbReference>
<accession>A0A4Z0H4V8</accession>
<evidence type="ECO:0000313" key="1">
    <source>
        <dbReference type="EMBL" id="TGB04954.1"/>
    </source>
</evidence>
<keyword evidence="1" id="KW-0067">ATP-binding</keyword>
<comment type="caution">
    <text evidence="1">The sequence shown here is derived from an EMBL/GenBank/DDBJ whole genome shotgun (WGS) entry which is preliminary data.</text>
</comment>
<gene>
    <name evidence="1" type="ORF">E4663_08155</name>
</gene>
<dbReference type="InterPro" id="IPR027417">
    <property type="entry name" value="P-loop_NTPase"/>
</dbReference>
<proteinExistence type="predicted"/>
<dbReference type="Gene3D" id="3.40.50.300">
    <property type="entry name" value="P-loop containing nucleotide triphosphate hydrolases"/>
    <property type="match status" value="1"/>
</dbReference>
<keyword evidence="2" id="KW-1185">Reference proteome</keyword>
<dbReference type="STRING" id="192814.GCA_900166575_01972"/>
<dbReference type="RefSeq" id="WP_135327226.1">
    <property type="nucleotide sequence ID" value="NZ_SRJC01000001.1"/>
</dbReference>